<dbReference type="EMBL" id="AP028214">
    <property type="protein sequence ID" value="BEI90354.1"/>
    <property type="molecule type" value="Genomic_DNA"/>
</dbReference>
<keyword evidence="2" id="KW-0812">Transmembrane</keyword>
<sequence length="149" mass="16367">MLNRDPSPYFPGSESRDDLHASNSLSAPSPKAMRKPSPFASEAELRHSFTIPMISVTHAENDYEGDDPLSSMETKTKATEARAVVESVQTVLEENIAGIDESPPSLTSRRRGRPLQPWYRKKWVILGAAGVLIAIAIIVLVVVIVVETR</sequence>
<evidence type="ECO:0000313" key="3">
    <source>
        <dbReference type="EMBL" id="BEI90354.1"/>
    </source>
</evidence>
<reference evidence="3" key="1">
    <citation type="journal article" date="2023" name="BMC Genomics">
        <title>Chromosome-level genome assemblies of Cutaneotrichosporon spp. (Trichosporonales, Basidiomycota) reveal imbalanced evolution between nucleotide sequences and chromosome synteny.</title>
        <authorList>
            <person name="Kobayashi Y."/>
            <person name="Kayamori A."/>
            <person name="Aoki K."/>
            <person name="Shiwa Y."/>
            <person name="Matsutani M."/>
            <person name="Fujita N."/>
            <person name="Sugita T."/>
            <person name="Iwasaki W."/>
            <person name="Tanaka N."/>
            <person name="Takashima M."/>
        </authorList>
    </citation>
    <scope>NUCLEOTIDE SEQUENCE</scope>
    <source>
        <strain evidence="3">HIS019</strain>
    </source>
</reference>
<protein>
    <submittedName>
        <fullName evidence="3">Uncharacterized protein</fullName>
    </submittedName>
</protein>
<feature type="region of interest" description="Disordered" evidence="1">
    <location>
        <begin position="1"/>
        <end position="40"/>
    </location>
</feature>
<keyword evidence="2" id="KW-0472">Membrane</keyword>
<keyword evidence="2" id="KW-1133">Transmembrane helix</keyword>
<accession>A0AA48I337</accession>
<proteinExistence type="predicted"/>
<keyword evidence="4" id="KW-1185">Reference proteome</keyword>
<evidence type="ECO:0000256" key="2">
    <source>
        <dbReference type="SAM" id="Phobius"/>
    </source>
</evidence>
<name>A0AA48I337_9TREE</name>
<dbReference type="AlphaFoldDB" id="A0AA48I337"/>
<feature type="transmembrane region" description="Helical" evidence="2">
    <location>
        <begin position="123"/>
        <end position="146"/>
    </location>
</feature>
<gene>
    <name evidence="3" type="ORF">CcaverHIS019_0304240</name>
</gene>
<evidence type="ECO:0000313" key="4">
    <source>
        <dbReference type="Proteomes" id="UP001233271"/>
    </source>
</evidence>
<evidence type="ECO:0000256" key="1">
    <source>
        <dbReference type="SAM" id="MobiDB-lite"/>
    </source>
</evidence>
<dbReference type="Proteomes" id="UP001233271">
    <property type="component" value="Chromosome 3"/>
</dbReference>
<dbReference type="KEGG" id="ccac:CcaHIS019_0304240"/>
<dbReference type="GeneID" id="85494224"/>
<organism evidence="3 4">
    <name type="scientific">Cutaneotrichosporon cavernicola</name>
    <dbReference type="NCBI Taxonomy" id="279322"/>
    <lineage>
        <taxon>Eukaryota</taxon>
        <taxon>Fungi</taxon>
        <taxon>Dikarya</taxon>
        <taxon>Basidiomycota</taxon>
        <taxon>Agaricomycotina</taxon>
        <taxon>Tremellomycetes</taxon>
        <taxon>Trichosporonales</taxon>
        <taxon>Trichosporonaceae</taxon>
        <taxon>Cutaneotrichosporon</taxon>
    </lineage>
</organism>
<dbReference type="RefSeq" id="XP_060455619.1">
    <property type="nucleotide sequence ID" value="XM_060598869.1"/>
</dbReference>